<dbReference type="GO" id="GO:0050821">
    <property type="term" value="P:protein stabilization"/>
    <property type="evidence" value="ECO:0007669"/>
    <property type="project" value="TreeGrafter"/>
</dbReference>
<dbReference type="GO" id="GO:0051082">
    <property type="term" value="F:unfolded protein binding"/>
    <property type="evidence" value="ECO:0007669"/>
    <property type="project" value="InterPro"/>
</dbReference>
<dbReference type="PROSITE" id="PS51257">
    <property type="entry name" value="PROKAR_LIPOPROTEIN"/>
    <property type="match status" value="1"/>
</dbReference>
<evidence type="ECO:0000256" key="2">
    <source>
        <dbReference type="ARBA" id="ARBA00022729"/>
    </source>
</evidence>
<comment type="caution">
    <text evidence="6">The sequence shown here is derived from an EMBL/GenBank/DDBJ whole genome shotgun (WGS) entry which is preliminary data.</text>
</comment>
<feature type="chain" id="PRO_5004544938" evidence="5">
    <location>
        <begin position="18"/>
        <end position="182"/>
    </location>
</feature>
<proteinExistence type="inferred from homology"/>
<feature type="compositionally biased region" description="Low complexity" evidence="4">
    <location>
        <begin position="157"/>
        <end position="169"/>
    </location>
</feature>
<evidence type="ECO:0000256" key="5">
    <source>
        <dbReference type="SAM" id="SignalP"/>
    </source>
</evidence>
<feature type="coiled-coil region" evidence="3">
    <location>
        <begin position="48"/>
        <end position="95"/>
    </location>
</feature>
<evidence type="ECO:0000256" key="4">
    <source>
        <dbReference type="SAM" id="MobiDB-lite"/>
    </source>
</evidence>
<gene>
    <name evidence="6" type="ORF">dsat_1763</name>
</gene>
<reference evidence="6 7" key="1">
    <citation type="journal article" date="2013" name="Genome Announc.">
        <title>Draft genome sequences for three mercury-methylating, sulfate-reducing bacteria.</title>
        <authorList>
            <person name="Brown S.D."/>
            <person name="Hurt R.A.Jr."/>
            <person name="Gilmour C.C."/>
            <person name="Elias D.A."/>
        </authorList>
    </citation>
    <scope>NUCLEOTIDE SEQUENCE [LARGE SCALE GENOMIC DNA]</scope>
    <source>
        <strain evidence="6 7">DSM 16529</strain>
    </source>
</reference>
<dbReference type="OrthoDB" id="5456265at2"/>
<organism evidence="6 7">
    <name type="scientific">Alkalidesulfovibrio alkalitolerans DSM 16529</name>
    <dbReference type="NCBI Taxonomy" id="1121439"/>
    <lineage>
        <taxon>Bacteria</taxon>
        <taxon>Pseudomonadati</taxon>
        <taxon>Thermodesulfobacteriota</taxon>
        <taxon>Desulfovibrionia</taxon>
        <taxon>Desulfovibrionales</taxon>
        <taxon>Desulfovibrionaceae</taxon>
        <taxon>Alkalidesulfovibrio</taxon>
    </lineage>
</organism>
<dbReference type="AlphaFoldDB" id="S7THY3"/>
<dbReference type="EMBL" id="ATHI01000001">
    <property type="protein sequence ID" value="EPR36235.1"/>
    <property type="molecule type" value="Genomic_DNA"/>
</dbReference>
<dbReference type="RefSeq" id="WP_020885649.1">
    <property type="nucleotide sequence ID" value="NZ_ATHI01000001.1"/>
</dbReference>
<dbReference type="InterPro" id="IPR024930">
    <property type="entry name" value="Skp_dom_sf"/>
</dbReference>
<keyword evidence="2 5" id="KW-0732">Signal</keyword>
<dbReference type="Gene3D" id="3.30.910.20">
    <property type="entry name" value="Skp domain"/>
    <property type="match status" value="1"/>
</dbReference>
<protein>
    <submittedName>
        <fullName evidence="6">Outer membrane chaperone Skp (OmpH)</fullName>
    </submittedName>
</protein>
<comment type="similarity">
    <text evidence="1">Belongs to the Skp family.</text>
</comment>
<sequence length="182" mass="19248">MRTLAMLIVCLAAFGLAACTESAPRVGVVDAEIVLSECQAGKDGMDYLRSLSEELGEKLKKLDAELDENAAQDKLEAYQQVLAQARMQLNTEQGRIMGLIQTGFDEAVEEYRAKNKLDVVLLREQTLAISPAVDGTKAVLALLDAKKIVVAPAAPEVPAAPEAPAETPAVPAPGETPAPPAQ</sequence>
<dbReference type="eggNOG" id="COG2825">
    <property type="taxonomic scope" value="Bacteria"/>
</dbReference>
<feature type="signal peptide" evidence="5">
    <location>
        <begin position="1"/>
        <end position="17"/>
    </location>
</feature>
<dbReference type="PANTHER" id="PTHR35089">
    <property type="entry name" value="CHAPERONE PROTEIN SKP"/>
    <property type="match status" value="1"/>
</dbReference>
<evidence type="ECO:0000313" key="6">
    <source>
        <dbReference type="EMBL" id="EPR36235.1"/>
    </source>
</evidence>
<keyword evidence="7" id="KW-1185">Reference proteome</keyword>
<dbReference type="PATRIC" id="fig|1121439.3.peg.147"/>
<dbReference type="Pfam" id="PF03938">
    <property type="entry name" value="OmpH"/>
    <property type="match status" value="1"/>
</dbReference>
<keyword evidence="3" id="KW-0175">Coiled coil</keyword>
<accession>S7THY3</accession>
<evidence type="ECO:0000313" key="7">
    <source>
        <dbReference type="Proteomes" id="UP000014975"/>
    </source>
</evidence>
<evidence type="ECO:0000256" key="3">
    <source>
        <dbReference type="SAM" id="Coils"/>
    </source>
</evidence>
<feature type="region of interest" description="Disordered" evidence="4">
    <location>
        <begin position="157"/>
        <end position="182"/>
    </location>
</feature>
<name>S7THY3_9BACT</name>
<evidence type="ECO:0000256" key="1">
    <source>
        <dbReference type="ARBA" id="ARBA00009091"/>
    </source>
</evidence>
<dbReference type="Proteomes" id="UP000014975">
    <property type="component" value="Unassembled WGS sequence"/>
</dbReference>
<dbReference type="STRING" id="1121439.dsat_1763"/>
<dbReference type="SUPFAM" id="SSF111384">
    <property type="entry name" value="OmpH-like"/>
    <property type="match status" value="1"/>
</dbReference>
<dbReference type="InterPro" id="IPR005632">
    <property type="entry name" value="Chaperone_Skp"/>
</dbReference>
<dbReference type="SMART" id="SM00935">
    <property type="entry name" value="OmpH"/>
    <property type="match status" value="1"/>
</dbReference>
<dbReference type="GO" id="GO:0005829">
    <property type="term" value="C:cytosol"/>
    <property type="evidence" value="ECO:0007669"/>
    <property type="project" value="TreeGrafter"/>
</dbReference>
<dbReference type="PANTHER" id="PTHR35089:SF1">
    <property type="entry name" value="CHAPERONE PROTEIN SKP"/>
    <property type="match status" value="1"/>
</dbReference>
<feature type="compositionally biased region" description="Pro residues" evidence="4">
    <location>
        <begin position="170"/>
        <end position="182"/>
    </location>
</feature>